<protein>
    <recommendedName>
        <fullName evidence="1">ChsH2 C-terminal OB-fold domain-containing protein</fullName>
    </recommendedName>
</protein>
<proteinExistence type="predicted"/>
<dbReference type="AlphaFoldDB" id="A0A3M8DKJ6"/>
<dbReference type="Proteomes" id="UP000269573">
    <property type="component" value="Unassembled WGS sequence"/>
</dbReference>
<dbReference type="EMBL" id="RHHU01000003">
    <property type="protein sequence ID" value="RNB88612.1"/>
    <property type="molecule type" value="Genomic_DNA"/>
</dbReference>
<sequence>MGKSHPSLQGISCESCGAVHVSPAWACSACGSDRFEEPISLSGKASIVSHTVVRRPSPGFPDAPYMIVVAKLVEGPELLGWLQNFEIASTTIGDQIRFDHFDHRGIPQFCRA</sequence>
<dbReference type="InterPro" id="IPR002878">
    <property type="entry name" value="ChsH2_C"/>
</dbReference>
<dbReference type="InterPro" id="IPR052513">
    <property type="entry name" value="Thioester_dehydratase-like"/>
</dbReference>
<dbReference type="Pfam" id="PF01796">
    <property type="entry name" value="OB_ChsH2_C"/>
    <property type="match status" value="1"/>
</dbReference>
<reference evidence="2 3" key="1">
    <citation type="submission" date="2018-10" db="EMBL/GenBank/DDBJ databases">
        <title>Phylogenomics of Brevibacillus.</title>
        <authorList>
            <person name="Dunlap C."/>
        </authorList>
    </citation>
    <scope>NUCLEOTIDE SEQUENCE [LARGE SCALE GENOMIC DNA]</scope>
    <source>
        <strain evidence="2 3">JCM 15774</strain>
    </source>
</reference>
<dbReference type="PANTHER" id="PTHR34075:SF5">
    <property type="entry name" value="BLR3430 PROTEIN"/>
    <property type="match status" value="1"/>
</dbReference>
<dbReference type="SUPFAM" id="SSF50249">
    <property type="entry name" value="Nucleic acid-binding proteins"/>
    <property type="match status" value="1"/>
</dbReference>
<evidence type="ECO:0000313" key="3">
    <source>
        <dbReference type="Proteomes" id="UP000269573"/>
    </source>
</evidence>
<evidence type="ECO:0000259" key="1">
    <source>
        <dbReference type="Pfam" id="PF01796"/>
    </source>
</evidence>
<organism evidence="2 3">
    <name type="scientific">Brevibacillus nitrificans</name>
    <dbReference type="NCBI Taxonomy" id="651560"/>
    <lineage>
        <taxon>Bacteria</taxon>
        <taxon>Bacillati</taxon>
        <taxon>Bacillota</taxon>
        <taxon>Bacilli</taxon>
        <taxon>Bacillales</taxon>
        <taxon>Paenibacillaceae</taxon>
        <taxon>Brevibacillus</taxon>
    </lineage>
</organism>
<name>A0A3M8DKJ6_9BACL</name>
<keyword evidence="3" id="KW-1185">Reference proteome</keyword>
<feature type="domain" description="ChsH2 C-terminal OB-fold" evidence="1">
    <location>
        <begin position="41"/>
        <end position="97"/>
    </location>
</feature>
<comment type="caution">
    <text evidence="2">The sequence shown here is derived from an EMBL/GenBank/DDBJ whole genome shotgun (WGS) entry which is preliminary data.</text>
</comment>
<gene>
    <name evidence="2" type="ORF">EDM59_05725</name>
</gene>
<evidence type="ECO:0000313" key="2">
    <source>
        <dbReference type="EMBL" id="RNB88612.1"/>
    </source>
</evidence>
<accession>A0A3M8DKJ6</accession>
<dbReference type="InterPro" id="IPR012340">
    <property type="entry name" value="NA-bd_OB-fold"/>
</dbReference>
<dbReference type="PANTHER" id="PTHR34075">
    <property type="entry name" value="BLR3430 PROTEIN"/>
    <property type="match status" value="1"/>
</dbReference>
<dbReference type="RefSeq" id="WP_122922713.1">
    <property type="nucleotide sequence ID" value="NZ_RHHU01000003.1"/>
</dbReference>